<dbReference type="GO" id="GO:0005634">
    <property type="term" value="C:nucleus"/>
    <property type="evidence" value="ECO:0007669"/>
    <property type="project" value="UniProtKB-SubCell"/>
</dbReference>
<keyword evidence="5" id="KW-0539">Nucleus</keyword>
<dbReference type="PROSITE" id="PS00463">
    <property type="entry name" value="ZN2_CY6_FUNGAL_1"/>
    <property type="match status" value="1"/>
</dbReference>
<dbReference type="EMBL" id="JANBQB010000185">
    <property type="protein sequence ID" value="KAJ1980094.1"/>
    <property type="molecule type" value="Genomic_DNA"/>
</dbReference>
<feature type="region of interest" description="Disordered" evidence="6">
    <location>
        <begin position="385"/>
        <end position="407"/>
    </location>
</feature>
<dbReference type="InterPro" id="IPR036864">
    <property type="entry name" value="Zn2-C6_fun-type_DNA-bd_sf"/>
</dbReference>
<evidence type="ECO:0000313" key="8">
    <source>
        <dbReference type="EMBL" id="KAJ1980094.1"/>
    </source>
</evidence>
<feature type="compositionally biased region" description="Low complexity" evidence="6">
    <location>
        <begin position="437"/>
        <end position="455"/>
    </location>
</feature>
<dbReference type="GO" id="GO:0003677">
    <property type="term" value="F:DNA binding"/>
    <property type="evidence" value="ECO:0007669"/>
    <property type="project" value="InterPro"/>
</dbReference>
<evidence type="ECO:0000256" key="2">
    <source>
        <dbReference type="ARBA" id="ARBA00022723"/>
    </source>
</evidence>
<gene>
    <name evidence="8" type="ORF">H4R34_002582</name>
</gene>
<proteinExistence type="predicted"/>
<feature type="compositionally biased region" description="Basic and acidic residues" evidence="6">
    <location>
        <begin position="257"/>
        <end position="273"/>
    </location>
</feature>
<keyword evidence="2" id="KW-0479">Metal-binding</keyword>
<protein>
    <recommendedName>
        <fullName evidence="7">Zn(2)-C6 fungal-type domain-containing protein</fullName>
    </recommendedName>
</protein>
<dbReference type="GO" id="GO:0000981">
    <property type="term" value="F:DNA-binding transcription factor activity, RNA polymerase II-specific"/>
    <property type="evidence" value="ECO:0007669"/>
    <property type="project" value="InterPro"/>
</dbReference>
<dbReference type="CDD" id="cd00067">
    <property type="entry name" value="GAL4"/>
    <property type="match status" value="1"/>
</dbReference>
<organism evidence="8 9">
    <name type="scientific">Dimargaris verticillata</name>
    <dbReference type="NCBI Taxonomy" id="2761393"/>
    <lineage>
        <taxon>Eukaryota</taxon>
        <taxon>Fungi</taxon>
        <taxon>Fungi incertae sedis</taxon>
        <taxon>Zoopagomycota</taxon>
        <taxon>Kickxellomycotina</taxon>
        <taxon>Dimargaritomycetes</taxon>
        <taxon>Dimargaritales</taxon>
        <taxon>Dimargaritaceae</taxon>
        <taxon>Dimargaris</taxon>
    </lineage>
</organism>
<dbReference type="SUPFAM" id="SSF57701">
    <property type="entry name" value="Zn2/Cys6 DNA-binding domain"/>
    <property type="match status" value="1"/>
</dbReference>
<dbReference type="PANTHER" id="PTHR47338">
    <property type="entry name" value="ZN(II)2CYS6 TRANSCRIPTION FACTOR (EUROFUNG)-RELATED"/>
    <property type="match status" value="1"/>
</dbReference>
<evidence type="ECO:0000256" key="3">
    <source>
        <dbReference type="ARBA" id="ARBA00023015"/>
    </source>
</evidence>
<dbReference type="Gene3D" id="4.10.240.10">
    <property type="entry name" value="Zn(2)-C6 fungal-type DNA-binding domain"/>
    <property type="match status" value="1"/>
</dbReference>
<feature type="domain" description="Zn(2)-C6 fungal-type" evidence="7">
    <location>
        <begin position="23"/>
        <end position="53"/>
    </location>
</feature>
<dbReference type="PANTHER" id="PTHR47338:SF5">
    <property type="entry name" value="ZN(II)2CYS6 TRANSCRIPTION FACTOR (EUROFUNG)"/>
    <property type="match status" value="1"/>
</dbReference>
<keyword evidence="3" id="KW-0805">Transcription regulation</keyword>
<evidence type="ECO:0000256" key="6">
    <source>
        <dbReference type="SAM" id="MobiDB-lite"/>
    </source>
</evidence>
<dbReference type="AlphaFoldDB" id="A0A9W8B974"/>
<feature type="compositionally biased region" description="Low complexity" evidence="6">
    <location>
        <begin position="159"/>
        <end position="171"/>
    </location>
</feature>
<dbReference type="SMART" id="SM00066">
    <property type="entry name" value="GAL4"/>
    <property type="match status" value="1"/>
</dbReference>
<dbReference type="GO" id="GO:0006351">
    <property type="term" value="P:DNA-templated transcription"/>
    <property type="evidence" value="ECO:0007669"/>
    <property type="project" value="InterPro"/>
</dbReference>
<feature type="region of interest" description="Disordered" evidence="6">
    <location>
        <begin position="424"/>
        <end position="461"/>
    </location>
</feature>
<dbReference type="Pfam" id="PF04082">
    <property type="entry name" value="Fungal_trans"/>
    <property type="match status" value="1"/>
</dbReference>
<feature type="compositionally biased region" description="Polar residues" evidence="6">
    <location>
        <begin position="148"/>
        <end position="158"/>
    </location>
</feature>
<dbReference type="Proteomes" id="UP001151582">
    <property type="component" value="Unassembled WGS sequence"/>
</dbReference>
<evidence type="ECO:0000256" key="5">
    <source>
        <dbReference type="ARBA" id="ARBA00023242"/>
    </source>
</evidence>
<dbReference type="CDD" id="cd12148">
    <property type="entry name" value="fungal_TF_MHR"/>
    <property type="match status" value="1"/>
</dbReference>
<dbReference type="InterPro" id="IPR007219">
    <property type="entry name" value="XnlR_reg_dom"/>
</dbReference>
<comment type="subcellular location">
    <subcellularLocation>
        <location evidence="1">Nucleus</location>
    </subcellularLocation>
</comment>
<reference evidence="8" key="1">
    <citation type="submission" date="2022-07" db="EMBL/GenBank/DDBJ databases">
        <title>Phylogenomic reconstructions and comparative analyses of Kickxellomycotina fungi.</title>
        <authorList>
            <person name="Reynolds N.K."/>
            <person name="Stajich J.E."/>
            <person name="Barry K."/>
            <person name="Grigoriev I.V."/>
            <person name="Crous P."/>
            <person name="Smith M.E."/>
        </authorList>
    </citation>
    <scope>NUCLEOTIDE SEQUENCE</scope>
    <source>
        <strain evidence="8">RSA 567</strain>
    </source>
</reference>
<dbReference type="GO" id="GO:0008270">
    <property type="term" value="F:zinc ion binding"/>
    <property type="evidence" value="ECO:0007669"/>
    <property type="project" value="InterPro"/>
</dbReference>
<dbReference type="PROSITE" id="PS50048">
    <property type="entry name" value="ZN2_CY6_FUNGAL_2"/>
    <property type="match status" value="1"/>
</dbReference>
<keyword evidence="4" id="KW-0804">Transcription</keyword>
<evidence type="ECO:0000256" key="4">
    <source>
        <dbReference type="ARBA" id="ARBA00023163"/>
    </source>
</evidence>
<evidence type="ECO:0000259" key="7">
    <source>
        <dbReference type="PROSITE" id="PS50048"/>
    </source>
</evidence>
<accession>A0A9W8B974</accession>
<evidence type="ECO:0000256" key="1">
    <source>
        <dbReference type="ARBA" id="ARBA00004123"/>
    </source>
</evidence>
<dbReference type="InterPro" id="IPR050815">
    <property type="entry name" value="TF_fung"/>
</dbReference>
<sequence>MKPVKFVPFYKPKDAPSRPRTFACESCRRKKIKCSSTHPECDSCRKRGIPCVYKDPNAKPTLGTISGSGSGLGEGLNTSPSGSDLREKQLVKEADEGVLFRHDKAVMGKELEPWSIRELALTATGAAGASAGQTLSPTPRFLPAGATPETTRPTSSGWSSSPIPITSASTPGTVWTPSSLPCESHPGPRSWQEQLSPMATDAALPPQFDPHPLSGAIGSDGGSVRHTPRNRNRNSASLVSWQLPENLMGSPLALDKSGIRSNERPRGPPHTDPRPLSNTLSYSASARFADPKSAQPHQLTFNMPSPASHSVPSSPTYPMTGVTTASASTATIAADVTAQRPLHGDYSRLPPSVPPILDGGSGGAGINAPMATTTAFGAPVQPMYARGTSSTSRHGKSYPPGRAKDSPHLARAILKTKPLTLASLASPASPLPPPPLSASHTSTPAPPTRSTTPASQTGGPGSFMTMSGAFTTGTSFDHRLRLPFATPSAIDQQLGSCLYPQSPNDVDVQLITDFFEYVHPQIPIFHRATLFQRLHERRVPLFILYAFYAAASRFSRRPMAVLTDAFTASEQYAKRARSLLAQVIETCHPLVLQALLVMSIYELGVGNVPQGMKYTGKL</sequence>
<feature type="region of interest" description="Disordered" evidence="6">
    <location>
        <begin position="129"/>
        <end position="279"/>
    </location>
</feature>
<feature type="region of interest" description="Disordered" evidence="6">
    <location>
        <begin position="63"/>
        <end position="84"/>
    </location>
</feature>
<dbReference type="InterPro" id="IPR001138">
    <property type="entry name" value="Zn2Cys6_DnaBD"/>
</dbReference>
<dbReference type="OrthoDB" id="2123952at2759"/>
<dbReference type="Pfam" id="PF00172">
    <property type="entry name" value="Zn_clus"/>
    <property type="match status" value="1"/>
</dbReference>
<name>A0A9W8B974_9FUNG</name>
<feature type="compositionally biased region" description="Polar residues" evidence="6">
    <location>
        <begin position="172"/>
        <end position="181"/>
    </location>
</feature>
<comment type="caution">
    <text evidence="8">The sequence shown here is derived from an EMBL/GenBank/DDBJ whole genome shotgun (WGS) entry which is preliminary data.</text>
</comment>
<evidence type="ECO:0000313" key="9">
    <source>
        <dbReference type="Proteomes" id="UP001151582"/>
    </source>
</evidence>
<keyword evidence="9" id="KW-1185">Reference proteome</keyword>